<sequence length="158" mass="17664">MSAFFISFNLLLPEFCRYWPQRSDSRTIPRVSGKTIKGRLATIFIIQWVSRIQINAINAMRVYFIKPSHSSLPYDHYCHSIIRHILCCFECQSYTCAAVIRNGDFRESSESPDSRSGAALKIEGLKVNLYGLLSGSKSTAIRSASGQYLLSSGVALTS</sequence>
<name>A0A4U9CYB4_RAOTE</name>
<proteinExistence type="predicted"/>
<reference evidence="1 2" key="1">
    <citation type="submission" date="2019-04" db="EMBL/GenBank/DDBJ databases">
        <authorList>
            <consortium name="Pathogen Informatics"/>
        </authorList>
    </citation>
    <scope>NUCLEOTIDE SEQUENCE [LARGE SCALE GENOMIC DNA]</scope>
    <source>
        <strain evidence="1 2">NCTC9185</strain>
    </source>
</reference>
<dbReference type="EMBL" id="CABDVU010000001">
    <property type="protein sequence ID" value="VTN10331.1"/>
    <property type="molecule type" value="Genomic_DNA"/>
</dbReference>
<evidence type="ECO:0000313" key="1">
    <source>
        <dbReference type="EMBL" id="VTN10331.1"/>
    </source>
</evidence>
<gene>
    <name evidence="1" type="ORF">NCTC9185_02252</name>
</gene>
<evidence type="ECO:0000313" key="2">
    <source>
        <dbReference type="Proteomes" id="UP000339249"/>
    </source>
</evidence>
<dbReference type="AlphaFoldDB" id="A0A4U9CYB4"/>
<accession>A0A4U9CYB4</accession>
<organism evidence="1 2">
    <name type="scientific">Raoultella terrigena</name>
    <name type="common">Klebsiella terrigena</name>
    <dbReference type="NCBI Taxonomy" id="577"/>
    <lineage>
        <taxon>Bacteria</taxon>
        <taxon>Pseudomonadati</taxon>
        <taxon>Pseudomonadota</taxon>
        <taxon>Gammaproteobacteria</taxon>
        <taxon>Enterobacterales</taxon>
        <taxon>Enterobacteriaceae</taxon>
        <taxon>Klebsiella/Raoultella group</taxon>
        <taxon>Raoultella</taxon>
    </lineage>
</organism>
<protein>
    <submittedName>
        <fullName evidence="1">Uncharacterized protein</fullName>
    </submittedName>
</protein>
<dbReference type="Proteomes" id="UP000339249">
    <property type="component" value="Unassembled WGS sequence"/>
</dbReference>